<dbReference type="EMBL" id="JACHLP010000007">
    <property type="protein sequence ID" value="MBB4845048.1"/>
    <property type="molecule type" value="Genomic_DNA"/>
</dbReference>
<dbReference type="PROSITE" id="PS00687">
    <property type="entry name" value="ALDEHYDE_DEHYDR_GLU"/>
    <property type="match status" value="1"/>
</dbReference>
<gene>
    <name evidence="6" type="ORF">HNP55_003594</name>
</gene>
<dbReference type="InterPro" id="IPR016161">
    <property type="entry name" value="Ald_DH/histidinol_DH"/>
</dbReference>
<comment type="similarity">
    <text evidence="1 4">Belongs to the aldehyde dehydrogenase family.</text>
</comment>
<dbReference type="GO" id="GO:0008957">
    <property type="term" value="F:phenylacetaldehyde dehydrogenase (NAD+) activity"/>
    <property type="evidence" value="ECO:0007669"/>
    <property type="project" value="UniProtKB-EC"/>
</dbReference>
<dbReference type="InterPro" id="IPR016162">
    <property type="entry name" value="Ald_DH_N"/>
</dbReference>
<dbReference type="InterPro" id="IPR016160">
    <property type="entry name" value="Ald_DH_CS_CYS"/>
</dbReference>
<name>A0A840LFQ8_9BURK</name>
<dbReference type="PANTHER" id="PTHR11699">
    <property type="entry name" value="ALDEHYDE DEHYDROGENASE-RELATED"/>
    <property type="match status" value="1"/>
</dbReference>
<proteinExistence type="inferred from homology"/>
<dbReference type="Proteomes" id="UP000562027">
    <property type="component" value="Unassembled WGS sequence"/>
</dbReference>
<evidence type="ECO:0000259" key="5">
    <source>
        <dbReference type="Pfam" id="PF00171"/>
    </source>
</evidence>
<protein>
    <submittedName>
        <fullName evidence="6">Phenylacetaldehyde dehydrogenase</fullName>
        <ecNumber evidence="6">1.2.1.39</ecNumber>
    </submittedName>
</protein>
<comment type="caution">
    <text evidence="6">The sequence shown here is derived from an EMBL/GenBank/DDBJ whole genome shotgun (WGS) entry which is preliminary data.</text>
</comment>
<reference evidence="6 7" key="1">
    <citation type="submission" date="2020-08" db="EMBL/GenBank/DDBJ databases">
        <title>Functional genomics of gut bacteria from endangered species of beetles.</title>
        <authorList>
            <person name="Carlos-Shanley C."/>
        </authorList>
    </citation>
    <scope>NUCLEOTIDE SEQUENCE [LARGE SCALE GENOMIC DNA]</scope>
    <source>
        <strain evidence="6 7">S00239</strain>
    </source>
</reference>
<keyword evidence="7" id="KW-1185">Reference proteome</keyword>
<dbReference type="PROSITE" id="PS00070">
    <property type="entry name" value="ALDEHYDE_DEHYDR_CYS"/>
    <property type="match status" value="1"/>
</dbReference>
<dbReference type="InterPro" id="IPR016163">
    <property type="entry name" value="Ald_DH_C"/>
</dbReference>
<dbReference type="RefSeq" id="WP_184302437.1">
    <property type="nucleotide sequence ID" value="NZ_JACHLP010000007.1"/>
</dbReference>
<evidence type="ECO:0000256" key="1">
    <source>
        <dbReference type="ARBA" id="ARBA00009986"/>
    </source>
</evidence>
<dbReference type="InterPro" id="IPR015590">
    <property type="entry name" value="Aldehyde_DH_dom"/>
</dbReference>
<evidence type="ECO:0000313" key="7">
    <source>
        <dbReference type="Proteomes" id="UP000562027"/>
    </source>
</evidence>
<accession>A0A840LFQ8</accession>
<dbReference type="FunFam" id="3.40.605.10:FF:000007">
    <property type="entry name" value="NAD/NADP-dependent betaine aldehyde dehydrogenase"/>
    <property type="match status" value="1"/>
</dbReference>
<dbReference type="FunFam" id="3.40.309.10:FF:000012">
    <property type="entry name" value="Betaine aldehyde dehydrogenase"/>
    <property type="match status" value="1"/>
</dbReference>
<dbReference type="Pfam" id="PF00171">
    <property type="entry name" value="Aldedh"/>
    <property type="match status" value="1"/>
</dbReference>
<dbReference type="Gene3D" id="3.40.309.10">
    <property type="entry name" value="Aldehyde Dehydrogenase, Chain A, domain 2"/>
    <property type="match status" value="1"/>
</dbReference>
<dbReference type="InterPro" id="IPR029510">
    <property type="entry name" value="Ald_DH_CS_GLU"/>
</dbReference>
<dbReference type="SUPFAM" id="SSF53720">
    <property type="entry name" value="ALDH-like"/>
    <property type="match status" value="1"/>
</dbReference>
<dbReference type="Gene3D" id="3.40.605.10">
    <property type="entry name" value="Aldehyde Dehydrogenase, Chain A, domain 1"/>
    <property type="match status" value="1"/>
</dbReference>
<evidence type="ECO:0000256" key="3">
    <source>
        <dbReference type="PROSITE-ProRule" id="PRU10007"/>
    </source>
</evidence>
<feature type="domain" description="Aldehyde dehydrogenase" evidence="5">
    <location>
        <begin position="33"/>
        <end position="497"/>
    </location>
</feature>
<evidence type="ECO:0000256" key="4">
    <source>
        <dbReference type="RuleBase" id="RU003345"/>
    </source>
</evidence>
<sequence length="501" mass="53284">MRPRELSQEFLAKLGFLARLKHDNFIDGRPWPSRSGRSIPVVDPATEMVVAETPDSDADDVDAAVASARRTFESPAWAGMLPAERERLLYKLSLLIEEHADELSALETLQSGKLQGIARMVDVGSGAALVRYMAGWATKLEGQTLQPSIPGPPGLQYRSHTQREPVGVVAAVVPWNFPLAIALWKVAPALAAGCTVVLKPSEETPLTALRLAELVMQAGFPPGVLNVLCGRGHTAGAALTQHPGINKISFTGSTAVGKSIGRAAVDNMTRMTLELGGKSPMIVLADADPQAAAQGAAMGIFFNQGQVCTAASRLYIHRSIFEPVLQALVAIAQGMKIGSGFDASTQLGPLVSKRHFERVMSHIDAARQAGARILTGGERALPGGYFVQPTVVVDATPQMAILREEVFGPVVVALPFDEIDEAVAMANDSPYGLAASIWSHNLSAVHRLIPRLKAGTVWVNTHNMLDMGLPLGGIKQSGYGQDLGRASVESFTELKSVCMAV</sequence>
<dbReference type="AlphaFoldDB" id="A0A840LFQ8"/>
<organism evidence="6 7">
    <name type="scientific">Roseateles oligotrophus</name>
    <dbReference type="NCBI Taxonomy" id="1769250"/>
    <lineage>
        <taxon>Bacteria</taxon>
        <taxon>Pseudomonadati</taxon>
        <taxon>Pseudomonadota</taxon>
        <taxon>Betaproteobacteria</taxon>
        <taxon>Burkholderiales</taxon>
        <taxon>Sphaerotilaceae</taxon>
        <taxon>Roseateles</taxon>
    </lineage>
</organism>
<evidence type="ECO:0000313" key="6">
    <source>
        <dbReference type="EMBL" id="MBB4845048.1"/>
    </source>
</evidence>
<dbReference type="EC" id="1.2.1.39" evidence="6"/>
<keyword evidence="2 4" id="KW-0560">Oxidoreductase</keyword>
<evidence type="ECO:0000256" key="2">
    <source>
        <dbReference type="ARBA" id="ARBA00023002"/>
    </source>
</evidence>
<feature type="active site" evidence="3">
    <location>
        <position position="274"/>
    </location>
</feature>